<feature type="domain" description="Helix-turn-helix" evidence="2">
    <location>
        <begin position="62"/>
        <end position="109"/>
    </location>
</feature>
<dbReference type="InterPro" id="IPR010093">
    <property type="entry name" value="SinI_DNA-bd"/>
</dbReference>
<dbReference type="RefSeq" id="WP_189163255.1">
    <property type="nucleotide sequence ID" value="NZ_BMNT01000012.1"/>
</dbReference>
<dbReference type="InterPro" id="IPR041657">
    <property type="entry name" value="HTH_17"/>
</dbReference>
<dbReference type="Proteomes" id="UP000645217">
    <property type="component" value="Unassembled WGS sequence"/>
</dbReference>
<keyword evidence="4" id="KW-1185">Reference proteome</keyword>
<reference evidence="3" key="1">
    <citation type="journal article" date="2014" name="Int. J. Syst. Evol. Microbiol.">
        <title>Complete genome sequence of Corynebacterium casei LMG S-19264T (=DSM 44701T), isolated from a smear-ripened cheese.</title>
        <authorList>
            <consortium name="US DOE Joint Genome Institute (JGI-PGF)"/>
            <person name="Walter F."/>
            <person name="Albersmeier A."/>
            <person name="Kalinowski J."/>
            <person name="Ruckert C."/>
        </authorList>
    </citation>
    <scope>NUCLEOTIDE SEQUENCE</scope>
    <source>
        <strain evidence="3">JCM 13064</strain>
    </source>
</reference>
<evidence type="ECO:0000256" key="1">
    <source>
        <dbReference type="SAM" id="MobiDB-lite"/>
    </source>
</evidence>
<name>A0A917R1A9_9ACTN</name>
<dbReference type="Pfam" id="PF12728">
    <property type="entry name" value="HTH_17"/>
    <property type="match status" value="1"/>
</dbReference>
<feature type="region of interest" description="Disordered" evidence="1">
    <location>
        <begin position="37"/>
        <end position="56"/>
    </location>
</feature>
<reference evidence="3" key="2">
    <citation type="submission" date="2020-09" db="EMBL/GenBank/DDBJ databases">
        <authorList>
            <person name="Sun Q."/>
            <person name="Ohkuma M."/>
        </authorList>
    </citation>
    <scope>NUCLEOTIDE SEQUENCE</scope>
    <source>
        <strain evidence="3">JCM 13064</strain>
    </source>
</reference>
<protein>
    <recommendedName>
        <fullName evidence="2">Helix-turn-helix domain-containing protein</fullName>
    </recommendedName>
</protein>
<comment type="caution">
    <text evidence="3">The sequence shown here is derived from an EMBL/GenBank/DDBJ whole genome shotgun (WGS) entry which is preliminary data.</text>
</comment>
<proteinExistence type="predicted"/>
<dbReference type="AlphaFoldDB" id="A0A917R1A9"/>
<evidence type="ECO:0000259" key="2">
    <source>
        <dbReference type="Pfam" id="PF12728"/>
    </source>
</evidence>
<accession>A0A917R1A9</accession>
<gene>
    <name evidence="3" type="ORF">GCM10007964_26210</name>
</gene>
<organism evidence="3 4">
    <name type="scientific">Sphaerisporangium melleum</name>
    <dbReference type="NCBI Taxonomy" id="321316"/>
    <lineage>
        <taxon>Bacteria</taxon>
        <taxon>Bacillati</taxon>
        <taxon>Actinomycetota</taxon>
        <taxon>Actinomycetes</taxon>
        <taxon>Streptosporangiales</taxon>
        <taxon>Streptosporangiaceae</taxon>
        <taxon>Sphaerisporangium</taxon>
    </lineage>
</organism>
<sequence length="118" mass="13507">MPPNTRHIYEYIYRRFIHPSTPEAASLTDHRIHRTATITTPLPPPPRSHRQTSGLTLDTPRLYRVADAMRMLSLSRSVIYELIRAGRLRSVTQGRTRLIPSSAITDYIALLEQEAQNS</sequence>
<dbReference type="EMBL" id="BMNT01000012">
    <property type="protein sequence ID" value="GGK82308.1"/>
    <property type="molecule type" value="Genomic_DNA"/>
</dbReference>
<dbReference type="NCBIfam" id="TIGR01764">
    <property type="entry name" value="excise"/>
    <property type="match status" value="1"/>
</dbReference>
<evidence type="ECO:0000313" key="4">
    <source>
        <dbReference type="Proteomes" id="UP000645217"/>
    </source>
</evidence>
<evidence type="ECO:0000313" key="3">
    <source>
        <dbReference type="EMBL" id="GGK82308.1"/>
    </source>
</evidence>
<dbReference type="GO" id="GO:0003677">
    <property type="term" value="F:DNA binding"/>
    <property type="evidence" value="ECO:0007669"/>
    <property type="project" value="InterPro"/>
</dbReference>